<organism evidence="2 3">
    <name type="scientific">Plasticicumulans lactativorans</name>
    <dbReference type="NCBI Taxonomy" id="1133106"/>
    <lineage>
        <taxon>Bacteria</taxon>
        <taxon>Pseudomonadati</taxon>
        <taxon>Pseudomonadota</taxon>
        <taxon>Gammaproteobacteria</taxon>
        <taxon>Candidatus Competibacteraceae</taxon>
        <taxon>Plasticicumulans</taxon>
    </lineage>
</organism>
<dbReference type="Proteomes" id="UP000295765">
    <property type="component" value="Unassembled WGS sequence"/>
</dbReference>
<gene>
    <name evidence="2" type="ORF">EV699_11587</name>
</gene>
<dbReference type="EMBL" id="SLWY01000015">
    <property type="protein sequence ID" value="TCO80309.1"/>
    <property type="molecule type" value="Genomic_DNA"/>
</dbReference>
<keyword evidence="1" id="KW-0175">Coiled coil</keyword>
<feature type="coiled-coil region" evidence="1">
    <location>
        <begin position="29"/>
        <end position="63"/>
    </location>
</feature>
<evidence type="ECO:0000313" key="3">
    <source>
        <dbReference type="Proteomes" id="UP000295765"/>
    </source>
</evidence>
<reference evidence="2 3" key="1">
    <citation type="submission" date="2019-03" db="EMBL/GenBank/DDBJ databases">
        <title>Genomic Encyclopedia of Type Strains, Phase IV (KMG-IV): sequencing the most valuable type-strain genomes for metagenomic binning, comparative biology and taxonomic classification.</title>
        <authorList>
            <person name="Goeker M."/>
        </authorList>
    </citation>
    <scope>NUCLEOTIDE SEQUENCE [LARGE SCALE GENOMIC DNA]</scope>
    <source>
        <strain evidence="2 3">DSM 25287</strain>
    </source>
</reference>
<name>A0A4R2L817_9GAMM</name>
<sequence length="82" mass="9552">MLDTVCGAGRWLSGLTKRWLNKGGSEQQIGRLQRRVEYLESKLADCKQRNTDLVQQLAQQREKTRQLYLRTKEYAARLNVKG</sequence>
<dbReference type="RefSeq" id="WP_132543915.1">
    <property type="nucleotide sequence ID" value="NZ_SLWY01000015.1"/>
</dbReference>
<accession>A0A4R2L817</accession>
<protein>
    <submittedName>
        <fullName evidence="2">Uncharacterized protein</fullName>
    </submittedName>
</protein>
<dbReference type="AlphaFoldDB" id="A0A4R2L817"/>
<evidence type="ECO:0000256" key="1">
    <source>
        <dbReference type="SAM" id="Coils"/>
    </source>
</evidence>
<proteinExistence type="predicted"/>
<comment type="caution">
    <text evidence="2">The sequence shown here is derived from an EMBL/GenBank/DDBJ whole genome shotgun (WGS) entry which is preliminary data.</text>
</comment>
<keyword evidence="3" id="KW-1185">Reference proteome</keyword>
<evidence type="ECO:0000313" key="2">
    <source>
        <dbReference type="EMBL" id="TCO80309.1"/>
    </source>
</evidence>